<dbReference type="STRING" id="768670.Calni_0192"/>
<dbReference type="SUPFAM" id="SSF53822">
    <property type="entry name" value="Periplasmic binding protein-like I"/>
    <property type="match status" value="1"/>
</dbReference>
<keyword evidence="1" id="KW-0812">Transmembrane</keyword>
<dbReference type="KEGG" id="cni:Calni_0192"/>
<dbReference type="EMBL" id="CP002347">
    <property type="protein sequence ID" value="ADR18105.1"/>
    <property type="molecule type" value="Genomic_DNA"/>
</dbReference>
<dbReference type="InterPro" id="IPR028082">
    <property type="entry name" value="Peripla_BP_I"/>
</dbReference>
<proteinExistence type="predicted"/>
<evidence type="ECO:0000256" key="1">
    <source>
        <dbReference type="SAM" id="Phobius"/>
    </source>
</evidence>
<keyword evidence="1" id="KW-1133">Transmembrane helix</keyword>
<dbReference type="Gene3D" id="3.40.50.2300">
    <property type="match status" value="2"/>
</dbReference>
<accession>E4TJ69</accession>
<gene>
    <name evidence="2" type="ordered locus">Calni_0192</name>
</gene>
<dbReference type="AlphaFoldDB" id="E4TJ69"/>
<dbReference type="Pfam" id="PF04392">
    <property type="entry name" value="ABC_sub_bind"/>
    <property type="match status" value="1"/>
</dbReference>
<feature type="transmembrane region" description="Helical" evidence="1">
    <location>
        <begin position="7"/>
        <end position="24"/>
    </location>
</feature>
<reference evidence="2 3" key="2">
    <citation type="journal article" date="2011" name="Stand. Genomic Sci.">
        <title>Complete genome sequence of Calditerrivibrio nitroreducens type strain (Yu37-1).</title>
        <authorList>
            <person name="Pitluck S."/>
            <person name="Sikorski J."/>
            <person name="Zeytun A."/>
            <person name="Lapidus A."/>
            <person name="Nolan M."/>
            <person name="Lucas S."/>
            <person name="Hammon N."/>
            <person name="Deshpande S."/>
            <person name="Cheng J.F."/>
            <person name="Tapia R."/>
            <person name="Han C."/>
            <person name="Goodwin L."/>
            <person name="Liolios K."/>
            <person name="Pagani I."/>
            <person name="Ivanova N."/>
            <person name="Mavromatis K."/>
            <person name="Pati A."/>
            <person name="Chen A."/>
            <person name="Palaniappan K."/>
            <person name="Hauser L."/>
            <person name="Chang Y.J."/>
            <person name="Jeffries C.D."/>
            <person name="Detter J.C."/>
            <person name="Brambilla E."/>
            <person name="Djao O.D."/>
            <person name="Rohde M."/>
            <person name="Spring S."/>
            <person name="Goker M."/>
            <person name="Woyke T."/>
            <person name="Bristow J."/>
            <person name="Eisen J.A."/>
            <person name="Markowitz V."/>
            <person name="Hugenholtz P."/>
            <person name="Kyrpides N.C."/>
            <person name="Klenk H.P."/>
            <person name="Land M."/>
        </authorList>
    </citation>
    <scope>NUCLEOTIDE SEQUENCE [LARGE SCALE GENOMIC DNA]</scope>
    <source>
        <strain evidence="3">DSM 19672 / NBRC 101217 / Yu37-1</strain>
    </source>
</reference>
<dbReference type="PANTHER" id="PTHR35271:SF1">
    <property type="entry name" value="ABC TRANSPORTER, SUBSTRATE-BINDING LIPOPROTEIN"/>
    <property type="match status" value="1"/>
</dbReference>
<protein>
    <recommendedName>
        <fullName evidence="4">ABC transporter substrate-binding protein</fullName>
    </recommendedName>
</protein>
<sequence length="328" mass="37609" precursor="true">MRKIKTFLIVSLFVLSMLALFFIFKNNSESRSYPQRKIGVIIFSKEFEDSFRGFSDGVKKYNYLNIEFQVVNIDGDLTKVESALESFHQKGIKIILATTTPVNQKIKELNNKYGFYVIFTQVASPVESGLAMDEKSSGTNFVGVSRVAFVTIAKRMEIFKDAFPELKRVIIFYGPNEKFLAKHLAQYKDMVGNIGLELYLLPIIDEKSIEDAQKLVSDTTGVFMAPSPYSVKYFNKIRDFADKNKIPIMAIDNYLVQKGATLAYSQSFYNDGLQSAYYLFLILKGIDPKSLPIMRPNNMEMYLNKKSINNLKMRFNKSYFGYADRIVE</sequence>
<evidence type="ECO:0000313" key="2">
    <source>
        <dbReference type="EMBL" id="ADR18105.1"/>
    </source>
</evidence>
<dbReference type="eggNOG" id="COG2984">
    <property type="taxonomic scope" value="Bacteria"/>
</dbReference>
<dbReference type="PANTHER" id="PTHR35271">
    <property type="entry name" value="ABC TRANSPORTER, SUBSTRATE-BINDING LIPOPROTEIN-RELATED"/>
    <property type="match status" value="1"/>
</dbReference>
<dbReference type="Proteomes" id="UP000007039">
    <property type="component" value="Chromosome"/>
</dbReference>
<reference key="1">
    <citation type="submission" date="2010-11" db="EMBL/GenBank/DDBJ databases">
        <title>The complete genome of chromosome of Calditerrivibrio nitroreducens DSM 19672.</title>
        <authorList>
            <consortium name="US DOE Joint Genome Institute (JGI-PGF)"/>
            <person name="Lucas S."/>
            <person name="Copeland A."/>
            <person name="Lapidus A."/>
            <person name="Bruce D."/>
            <person name="Goodwin L."/>
            <person name="Pitluck S."/>
            <person name="Kyrpides N."/>
            <person name="Mavromatis K."/>
            <person name="Ivanova N."/>
            <person name="Mikhailova N."/>
            <person name="Zeytun A."/>
            <person name="Brettin T."/>
            <person name="Detter J.C."/>
            <person name="Tapia R."/>
            <person name="Han C."/>
            <person name="Land M."/>
            <person name="Hauser L."/>
            <person name="Markowitz V."/>
            <person name="Cheng J.-F."/>
            <person name="Hugenholtz P."/>
            <person name="Woyke T."/>
            <person name="Wu D."/>
            <person name="Spring S."/>
            <person name="Schroeder M."/>
            <person name="Brambilla E."/>
            <person name="Klenk H.-P."/>
            <person name="Eisen J.A."/>
        </authorList>
    </citation>
    <scope>NUCLEOTIDE SEQUENCE [LARGE SCALE GENOMIC DNA]</scope>
    <source>
        <strain>DSM 19672</strain>
    </source>
</reference>
<evidence type="ECO:0000313" key="3">
    <source>
        <dbReference type="Proteomes" id="UP000007039"/>
    </source>
</evidence>
<evidence type="ECO:0008006" key="4">
    <source>
        <dbReference type="Google" id="ProtNLM"/>
    </source>
</evidence>
<dbReference type="HOGENOM" id="CLU_058196_3_1_0"/>
<dbReference type="RefSeq" id="WP_013450322.1">
    <property type="nucleotide sequence ID" value="NC_014758.1"/>
</dbReference>
<dbReference type="CDD" id="cd06325">
    <property type="entry name" value="PBP1_ABC_unchar_transporter"/>
    <property type="match status" value="1"/>
</dbReference>
<keyword evidence="3" id="KW-1185">Reference proteome</keyword>
<keyword evidence="1" id="KW-0472">Membrane</keyword>
<dbReference type="OrthoDB" id="9791879at2"/>
<organism evidence="2 3">
    <name type="scientific">Calditerrivibrio nitroreducens (strain DSM 19672 / NBRC 101217 / Yu37-1)</name>
    <dbReference type="NCBI Taxonomy" id="768670"/>
    <lineage>
        <taxon>Bacteria</taxon>
        <taxon>Pseudomonadati</taxon>
        <taxon>Deferribacterota</taxon>
        <taxon>Deferribacteres</taxon>
        <taxon>Deferribacterales</taxon>
        <taxon>Calditerrivibrionaceae</taxon>
    </lineage>
</organism>
<name>E4TJ69_CALNY</name>
<dbReference type="InterPro" id="IPR007487">
    <property type="entry name" value="ABC_transpt-TYRBP-like"/>
</dbReference>